<dbReference type="OrthoDB" id="4132116at2"/>
<evidence type="ECO:0000313" key="3">
    <source>
        <dbReference type="Proteomes" id="UP000400924"/>
    </source>
</evidence>
<feature type="region of interest" description="Disordered" evidence="1">
    <location>
        <begin position="105"/>
        <end position="124"/>
    </location>
</feature>
<feature type="region of interest" description="Disordered" evidence="1">
    <location>
        <begin position="1"/>
        <end position="24"/>
    </location>
</feature>
<gene>
    <name evidence="2" type="ORF">FNH08_04200</name>
</gene>
<protein>
    <submittedName>
        <fullName evidence="2">Uncharacterized protein</fullName>
    </submittedName>
</protein>
<comment type="caution">
    <text evidence="2">The sequence shown here is derived from an EMBL/GenBank/DDBJ whole genome shotgun (WGS) entry which is preliminary data.</text>
</comment>
<feature type="region of interest" description="Disordered" evidence="1">
    <location>
        <begin position="134"/>
        <end position="153"/>
    </location>
</feature>
<organism evidence="2 3">
    <name type="scientific">Streptomyces spongiae</name>
    <dbReference type="NCBI Taxonomy" id="565072"/>
    <lineage>
        <taxon>Bacteria</taxon>
        <taxon>Bacillati</taxon>
        <taxon>Actinomycetota</taxon>
        <taxon>Actinomycetes</taxon>
        <taxon>Kitasatosporales</taxon>
        <taxon>Streptomycetaceae</taxon>
        <taxon>Streptomyces</taxon>
    </lineage>
</organism>
<dbReference type="AlphaFoldDB" id="A0A5N8XA68"/>
<dbReference type="Proteomes" id="UP000400924">
    <property type="component" value="Unassembled WGS sequence"/>
</dbReference>
<reference evidence="2 3" key="1">
    <citation type="submission" date="2019-07" db="EMBL/GenBank/DDBJ databases">
        <title>New species of Amycolatopsis and Streptomyces.</title>
        <authorList>
            <person name="Duangmal K."/>
            <person name="Teo W.F.A."/>
            <person name="Lipun K."/>
        </authorList>
    </citation>
    <scope>NUCLEOTIDE SEQUENCE [LARGE SCALE GENOMIC DNA]</scope>
    <source>
        <strain evidence="2 3">NBRC 106415</strain>
    </source>
</reference>
<proteinExistence type="predicted"/>
<name>A0A5N8XA68_9ACTN</name>
<dbReference type="RefSeq" id="WP_152769867.1">
    <property type="nucleotide sequence ID" value="NZ_VJZC01000014.1"/>
</dbReference>
<accession>A0A5N8XA68</accession>
<dbReference type="EMBL" id="VJZC01000014">
    <property type="protein sequence ID" value="MPY56400.1"/>
    <property type="molecule type" value="Genomic_DNA"/>
</dbReference>
<evidence type="ECO:0000256" key="1">
    <source>
        <dbReference type="SAM" id="MobiDB-lite"/>
    </source>
</evidence>
<keyword evidence="3" id="KW-1185">Reference proteome</keyword>
<sequence>MQTDVDIPASSATDPKGTYTPVVFDPEHSNQVRHTAYLDGRDADGICTGSNALADPADSENARQLAARPPGTACAACWKVRYLVSDSRNWFSVCQRHDSLLADRAAHARGPAPPGPGEDAGGRARPCRSGLCGYWTGSAPPHRPTTVQAAEAS</sequence>
<evidence type="ECO:0000313" key="2">
    <source>
        <dbReference type="EMBL" id="MPY56400.1"/>
    </source>
</evidence>